<dbReference type="AlphaFoldDB" id="A0A2H0TJA5"/>
<organism evidence="1 2">
    <name type="scientific">Candidatus Nealsonbacteria bacterium CG10_big_fil_rev_8_21_14_0_10_37_25</name>
    <dbReference type="NCBI Taxonomy" id="1974711"/>
    <lineage>
        <taxon>Bacteria</taxon>
        <taxon>Candidatus Nealsoniibacteriota</taxon>
    </lineage>
</organism>
<reference evidence="2" key="1">
    <citation type="submission" date="2017-09" db="EMBL/GenBank/DDBJ databases">
        <title>Depth-based differentiation of microbial function through sediment-hosted aquifers and enrichment of novel symbionts in the deep terrestrial subsurface.</title>
        <authorList>
            <person name="Probst A.J."/>
            <person name="Ladd B."/>
            <person name="Jarett J.K."/>
            <person name="Geller-Mcgrath D.E."/>
            <person name="Sieber C.M.K."/>
            <person name="Emerson J.B."/>
            <person name="Anantharaman K."/>
            <person name="Thomas B.C."/>
            <person name="Malmstrom R."/>
            <person name="Stieglmeier M."/>
            <person name="Klingl A."/>
            <person name="Woyke T."/>
            <person name="Ryan C.M."/>
            <person name="Banfield J.F."/>
        </authorList>
    </citation>
    <scope>NUCLEOTIDE SEQUENCE [LARGE SCALE GENOMIC DNA]</scope>
</reference>
<evidence type="ECO:0000313" key="2">
    <source>
        <dbReference type="Proteomes" id="UP000228909"/>
    </source>
</evidence>
<gene>
    <name evidence="1" type="ORF">COU43_01555</name>
</gene>
<protein>
    <submittedName>
        <fullName evidence="1">Uncharacterized protein</fullName>
    </submittedName>
</protein>
<proteinExistence type="predicted"/>
<accession>A0A2H0TJA5</accession>
<dbReference type="EMBL" id="PFCK01000043">
    <property type="protein sequence ID" value="PIR71621.1"/>
    <property type="molecule type" value="Genomic_DNA"/>
</dbReference>
<name>A0A2H0TJA5_9BACT</name>
<dbReference type="Proteomes" id="UP000228909">
    <property type="component" value="Unassembled WGS sequence"/>
</dbReference>
<comment type="caution">
    <text evidence="1">The sequence shown here is derived from an EMBL/GenBank/DDBJ whole genome shotgun (WGS) entry which is preliminary data.</text>
</comment>
<sequence length="61" mass="7076">MKNLVIYFYIFPAFRAGSLNLFGREQNCSAAEPRSGEAALLTNLVWRDILKLARTYFEKNF</sequence>
<evidence type="ECO:0000313" key="1">
    <source>
        <dbReference type="EMBL" id="PIR71621.1"/>
    </source>
</evidence>